<dbReference type="RefSeq" id="WP_110329994.1">
    <property type="nucleotide sequence ID" value="NZ_CP049138.1"/>
</dbReference>
<dbReference type="PANTHER" id="PTHR48079:SF6">
    <property type="entry name" value="NAD(P)-BINDING DOMAIN-CONTAINING PROTEIN-RELATED"/>
    <property type="match status" value="1"/>
</dbReference>
<dbReference type="SUPFAM" id="SSF51735">
    <property type="entry name" value="NAD(P)-binding Rossmann-fold domains"/>
    <property type="match status" value="1"/>
</dbReference>
<reference evidence="2 3" key="1">
    <citation type="submission" date="2018-05" db="EMBL/GenBank/DDBJ databases">
        <title>Genomic Encyclopedia of Type Strains, Phase IV (KMG-V): Genome sequencing to study the core and pangenomes of soil and plant-associated prokaryotes.</title>
        <authorList>
            <person name="Whitman W."/>
        </authorList>
    </citation>
    <scope>NUCLEOTIDE SEQUENCE [LARGE SCALE GENOMIC DNA]</scope>
    <source>
        <strain evidence="2 3">SIr-6563</strain>
    </source>
</reference>
<evidence type="ECO:0000313" key="3">
    <source>
        <dbReference type="Proteomes" id="UP000247515"/>
    </source>
</evidence>
<gene>
    <name evidence="2" type="ORF">C7400_14722</name>
</gene>
<organism evidence="2 3">
    <name type="scientific">Paraburkholderia tropica</name>
    <dbReference type="NCBI Taxonomy" id="92647"/>
    <lineage>
        <taxon>Bacteria</taxon>
        <taxon>Pseudomonadati</taxon>
        <taxon>Pseudomonadota</taxon>
        <taxon>Betaproteobacteria</taxon>
        <taxon>Burkholderiales</taxon>
        <taxon>Burkholderiaceae</taxon>
        <taxon>Paraburkholderia</taxon>
    </lineage>
</organism>
<evidence type="ECO:0000313" key="2">
    <source>
        <dbReference type="EMBL" id="PXX04228.1"/>
    </source>
</evidence>
<sequence length="319" mass="34371">MRIFVTGASGAIGFAVVKELLASGHEVVGLTRSDESGEKLRRAGAQVTVGTIENIDLLRQAASGSDGVIHTAFYHRIAHIPFSTRLGVLLGGTPGQIAQRFMKAAVKADRRAIEVFGNTLMGSSRPLVVPFASLALHQGQLATEDQSYDPQFYAAARARTEDTLKAFASRGVRTSAIRLPPTVHSPERAGLATTLVEIARKKKESAYQGEGKNHWPSVHRDDAAHLFRLALEKGEAGGTYHAVAEEGIPFRDIAQLIGERLNVPVVGKSPILATKHFGFLAPFIGIDNPVSSARTRAILGWEPGRASLFADLRRRTLVD</sequence>
<feature type="domain" description="NAD-dependent epimerase/dehydratase" evidence="1">
    <location>
        <begin position="3"/>
        <end position="240"/>
    </location>
</feature>
<dbReference type="Proteomes" id="UP000247515">
    <property type="component" value="Unassembled WGS sequence"/>
</dbReference>
<dbReference type="Gene3D" id="3.40.50.720">
    <property type="entry name" value="NAD(P)-binding Rossmann-like Domain"/>
    <property type="match status" value="1"/>
</dbReference>
<dbReference type="InterPro" id="IPR051783">
    <property type="entry name" value="NAD(P)-dependent_oxidoreduct"/>
</dbReference>
<evidence type="ECO:0000259" key="1">
    <source>
        <dbReference type="Pfam" id="PF01370"/>
    </source>
</evidence>
<accession>A0ABX5MET5</accession>
<dbReference type="CDD" id="cd05262">
    <property type="entry name" value="SDR_a7"/>
    <property type="match status" value="1"/>
</dbReference>
<keyword evidence="3" id="KW-1185">Reference proteome</keyword>
<dbReference type="Pfam" id="PF01370">
    <property type="entry name" value="Epimerase"/>
    <property type="match status" value="1"/>
</dbReference>
<protein>
    <submittedName>
        <fullName evidence="2">Nucleoside-diphosphate-sugar epimerase</fullName>
    </submittedName>
</protein>
<dbReference type="InterPro" id="IPR036291">
    <property type="entry name" value="NAD(P)-bd_dom_sf"/>
</dbReference>
<comment type="caution">
    <text evidence="2">The sequence shown here is derived from an EMBL/GenBank/DDBJ whole genome shotgun (WGS) entry which is preliminary data.</text>
</comment>
<dbReference type="GeneID" id="61308271"/>
<dbReference type="EMBL" id="QJJV01000047">
    <property type="protein sequence ID" value="PXX04228.1"/>
    <property type="molecule type" value="Genomic_DNA"/>
</dbReference>
<dbReference type="PANTHER" id="PTHR48079">
    <property type="entry name" value="PROTEIN YEEZ"/>
    <property type="match status" value="1"/>
</dbReference>
<name>A0ABX5MET5_9BURK</name>
<proteinExistence type="predicted"/>
<dbReference type="InterPro" id="IPR001509">
    <property type="entry name" value="Epimerase_deHydtase"/>
</dbReference>